<name>A0A484GX62_SOUCH</name>
<evidence type="ECO:0000256" key="1">
    <source>
        <dbReference type="SAM" id="MobiDB-lite"/>
    </source>
</evidence>
<evidence type="ECO:0000313" key="3">
    <source>
        <dbReference type="Proteomes" id="UP000295264"/>
    </source>
</evidence>
<dbReference type="AlphaFoldDB" id="A0A484GX62"/>
<feature type="non-terminal residue" evidence="2">
    <location>
        <position position="1"/>
    </location>
</feature>
<dbReference type="EMBL" id="QWLN02003620">
    <property type="protein sequence ID" value="TEA39766.1"/>
    <property type="molecule type" value="Genomic_DNA"/>
</dbReference>
<accession>A0A484GX62</accession>
<sequence>SFSCFSVSDLPDGHHSQLPKSPKMSPGRKGSGKSEG</sequence>
<comment type="caution">
    <text evidence="2">The sequence shown here is derived from an EMBL/GenBank/DDBJ whole genome shotgun (WGS) entry which is preliminary data.</text>
</comment>
<gene>
    <name evidence="2" type="ORF">DBR06_SOUSAS30510003</name>
</gene>
<feature type="region of interest" description="Disordered" evidence="1">
    <location>
        <begin position="1"/>
        <end position="36"/>
    </location>
</feature>
<proteinExistence type="predicted"/>
<protein>
    <submittedName>
        <fullName evidence="2">Uncharacterized protein</fullName>
    </submittedName>
</protein>
<organism evidence="2 3">
    <name type="scientific">Sousa chinensis</name>
    <name type="common">Indo-pacific humpbacked dolphin</name>
    <name type="synonym">Steno chinensis</name>
    <dbReference type="NCBI Taxonomy" id="103600"/>
    <lineage>
        <taxon>Eukaryota</taxon>
        <taxon>Metazoa</taxon>
        <taxon>Chordata</taxon>
        <taxon>Craniata</taxon>
        <taxon>Vertebrata</taxon>
        <taxon>Euteleostomi</taxon>
        <taxon>Mammalia</taxon>
        <taxon>Eutheria</taxon>
        <taxon>Laurasiatheria</taxon>
        <taxon>Artiodactyla</taxon>
        <taxon>Whippomorpha</taxon>
        <taxon>Cetacea</taxon>
        <taxon>Odontoceti</taxon>
        <taxon>Delphinidae</taxon>
        <taxon>Sousa</taxon>
    </lineage>
</organism>
<evidence type="ECO:0000313" key="2">
    <source>
        <dbReference type="EMBL" id="TEA39766.1"/>
    </source>
</evidence>
<dbReference type="Proteomes" id="UP000295264">
    <property type="component" value="Unassembled WGS sequence"/>
</dbReference>
<reference evidence="2 3" key="1">
    <citation type="journal article" date="2018" name="Genomics">
        <title>Molecular footprints of inshore aquatic adaptation in Indo-Pacific humpback dolphin (Sousa chinensis).</title>
        <authorList>
            <person name="Ming Y."/>
            <person name="Jian J."/>
            <person name="Yu F."/>
            <person name="Yu X."/>
            <person name="Wang J."/>
            <person name="Liu W."/>
        </authorList>
    </citation>
    <scope>NUCLEOTIDE SEQUENCE [LARGE SCALE GENOMIC DNA]</scope>
    <source>
        <strain evidence="2">MY-2018</strain>
        <tissue evidence="2">Skin</tissue>
    </source>
</reference>
<keyword evidence="3" id="KW-1185">Reference proteome</keyword>